<protein>
    <submittedName>
        <fullName evidence="1">Jg3930 protein</fullName>
    </submittedName>
</protein>
<comment type="caution">
    <text evidence="1">The sequence shown here is derived from an EMBL/GenBank/DDBJ whole genome shotgun (WGS) entry which is preliminary data.</text>
</comment>
<accession>A0A8S4RWQ2</accession>
<dbReference type="Proteomes" id="UP000838756">
    <property type="component" value="Unassembled WGS sequence"/>
</dbReference>
<keyword evidence="2" id="KW-1185">Reference proteome</keyword>
<dbReference type="AlphaFoldDB" id="A0A8S4RWQ2"/>
<name>A0A8S4RWQ2_9NEOP</name>
<reference evidence="1" key="1">
    <citation type="submission" date="2022-03" db="EMBL/GenBank/DDBJ databases">
        <authorList>
            <person name="Lindestad O."/>
        </authorList>
    </citation>
    <scope>NUCLEOTIDE SEQUENCE</scope>
</reference>
<dbReference type="EMBL" id="CAKXAJ010025582">
    <property type="protein sequence ID" value="CAH2241596.1"/>
    <property type="molecule type" value="Genomic_DNA"/>
</dbReference>
<evidence type="ECO:0000313" key="2">
    <source>
        <dbReference type="Proteomes" id="UP000838756"/>
    </source>
</evidence>
<gene>
    <name evidence="1" type="primary">jg3930</name>
    <name evidence="1" type="ORF">PAEG_LOCUS18021</name>
</gene>
<organism evidence="1 2">
    <name type="scientific">Pararge aegeria aegeria</name>
    <dbReference type="NCBI Taxonomy" id="348720"/>
    <lineage>
        <taxon>Eukaryota</taxon>
        <taxon>Metazoa</taxon>
        <taxon>Ecdysozoa</taxon>
        <taxon>Arthropoda</taxon>
        <taxon>Hexapoda</taxon>
        <taxon>Insecta</taxon>
        <taxon>Pterygota</taxon>
        <taxon>Neoptera</taxon>
        <taxon>Endopterygota</taxon>
        <taxon>Lepidoptera</taxon>
        <taxon>Glossata</taxon>
        <taxon>Ditrysia</taxon>
        <taxon>Papilionoidea</taxon>
        <taxon>Nymphalidae</taxon>
        <taxon>Satyrinae</taxon>
        <taxon>Satyrini</taxon>
        <taxon>Parargina</taxon>
        <taxon>Pararge</taxon>
    </lineage>
</organism>
<evidence type="ECO:0000313" key="1">
    <source>
        <dbReference type="EMBL" id="CAH2241596.1"/>
    </source>
</evidence>
<sequence length="85" mass="9419">MYKSSHESRDLALSIQWRINKINKNPFLRAAGASGHAAGAGQLFARIPTVAYPPVIAVSNLAIERLILFLIEMKTSLAALCDFWY</sequence>
<proteinExistence type="predicted"/>